<evidence type="ECO:0000256" key="2">
    <source>
        <dbReference type="ARBA" id="ARBA00022801"/>
    </source>
</evidence>
<feature type="domain" description="CUB" evidence="8">
    <location>
        <begin position="1"/>
        <end position="68"/>
    </location>
</feature>
<dbReference type="InterPro" id="IPR001314">
    <property type="entry name" value="Peptidase_S1A"/>
</dbReference>
<evidence type="ECO:0000259" key="8">
    <source>
        <dbReference type="PROSITE" id="PS01180"/>
    </source>
</evidence>
<dbReference type="FunFam" id="2.40.10.10:FF:000118">
    <property type="entry name" value="Chymotrypsinogen A"/>
    <property type="match status" value="1"/>
</dbReference>
<dbReference type="InterPro" id="IPR000859">
    <property type="entry name" value="CUB_dom"/>
</dbReference>
<dbReference type="PROSITE" id="PS50240">
    <property type="entry name" value="TRYPSIN_DOM"/>
    <property type="match status" value="1"/>
</dbReference>
<feature type="disulfide bond" evidence="6">
    <location>
        <begin position="81"/>
        <end position="99"/>
    </location>
</feature>
<dbReference type="SUPFAM" id="SSF49854">
    <property type="entry name" value="Spermadhesin, CUB domain"/>
    <property type="match status" value="1"/>
</dbReference>
<dbReference type="PROSITE" id="PS50068">
    <property type="entry name" value="LDLRA_2"/>
    <property type="match status" value="1"/>
</dbReference>
<proteinExistence type="predicted"/>
<name>A0A087TZF7_STEMI</name>
<dbReference type="Gene3D" id="2.60.120.290">
    <property type="entry name" value="Spermadhesin, CUB domain"/>
    <property type="match status" value="1"/>
</dbReference>
<dbReference type="InterPro" id="IPR035914">
    <property type="entry name" value="Sperma_CUB_dom_sf"/>
</dbReference>
<evidence type="ECO:0000256" key="7">
    <source>
        <dbReference type="RuleBase" id="RU363034"/>
    </source>
</evidence>
<dbReference type="PANTHER" id="PTHR24252">
    <property type="entry name" value="ACROSIN-RELATED"/>
    <property type="match status" value="1"/>
</dbReference>
<dbReference type="InterPro" id="IPR036055">
    <property type="entry name" value="LDL_receptor-like_sf"/>
</dbReference>
<dbReference type="Proteomes" id="UP000054359">
    <property type="component" value="Unassembled WGS sequence"/>
</dbReference>
<dbReference type="SUPFAM" id="SSF50494">
    <property type="entry name" value="Trypsin-like serine proteases"/>
    <property type="match status" value="1"/>
</dbReference>
<dbReference type="OrthoDB" id="5565075at2759"/>
<feature type="domain" description="Peptidase S1" evidence="9">
    <location>
        <begin position="138"/>
        <end position="377"/>
    </location>
</feature>
<gene>
    <name evidence="10" type="ORF">X975_19981</name>
</gene>
<dbReference type="InterPro" id="IPR043504">
    <property type="entry name" value="Peptidase_S1_PA_chymotrypsin"/>
</dbReference>
<dbReference type="GO" id="GO:0006508">
    <property type="term" value="P:proteolysis"/>
    <property type="evidence" value="ECO:0007669"/>
    <property type="project" value="UniProtKB-KW"/>
</dbReference>
<evidence type="ECO:0000259" key="9">
    <source>
        <dbReference type="PROSITE" id="PS50240"/>
    </source>
</evidence>
<dbReference type="Gene3D" id="4.10.400.10">
    <property type="entry name" value="Low-density Lipoprotein Receptor"/>
    <property type="match status" value="1"/>
</dbReference>
<dbReference type="InterPro" id="IPR018114">
    <property type="entry name" value="TRYPSIN_HIS"/>
</dbReference>
<dbReference type="Pfam" id="PF00089">
    <property type="entry name" value="Trypsin"/>
    <property type="match status" value="1"/>
</dbReference>
<accession>A0A087TZF7</accession>
<dbReference type="Gene3D" id="2.40.10.10">
    <property type="entry name" value="Trypsin-like serine proteases"/>
    <property type="match status" value="1"/>
</dbReference>
<dbReference type="AlphaFoldDB" id="A0A087TZF7"/>
<dbReference type="InterPro" id="IPR009003">
    <property type="entry name" value="Peptidase_S1_PA"/>
</dbReference>
<dbReference type="InterPro" id="IPR033116">
    <property type="entry name" value="TRYPSIN_SER"/>
</dbReference>
<comment type="caution">
    <text evidence="5">Lacks conserved residue(s) required for the propagation of feature annotation.</text>
</comment>
<dbReference type="CDD" id="cd00190">
    <property type="entry name" value="Tryp_SPc"/>
    <property type="match status" value="1"/>
</dbReference>
<dbReference type="OMA" id="GYMNQTN"/>
<dbReference type="SMART" id="SM00192">
    <property type="entry name" value="LDLa"/>
    <property type="match status" value="1"/>
</dbReference>
<feature type="disulfide bond" evidence="6">
    <location>
        <begin position="74"/>
        <end position="86"/>
    </location>
</feature>
<organism evidence="10 11">
    <name type="scientific">Stegodyphus mimosarum</name>
    <name type="common">African social velvet spider</name>
    <dbReference type="NCBI Taxonomy" id="407821"/>
    <lineage>
        <taxon>Eukaryota</taxon>
        <taxon>Metazoa</taxon>
        <taxon>Ecdysozoa</taxon>
        <taxon>Arthropoda</taxon>
        <taxon>Chelicerata</taxon>
        <taxon>Arachnida</taxon>
        <taxon>Araneae</taxon>
        <taxon>Araneomorphae</taxon>
        <taxon>Entelegynae</taxon>
        <taxon>Eresoidea</taxon>
        <taxon>Eresidae</taxon>
        <taxon>Stegodyphus</taxon>
    </lineage>
</organism>
<evidence type="ECO:0000256" key="1">
    <source>
        <dbReference type="ARBA" id="ARBA00022670"/>
    </source>
</evidence>
<sequence>MDIKPSGSCGSDKLVVYGKNKETVLGVFCGFQIPSPVLSHEDENEVRLLFETDDIGSGRGFKLSYESSPYIEMCEENEGECRNRNCYPVDKMCDGVDNCGDGTDEEDCDMPIVSLPSDDACGKTPIKPDTIYGSADRVVGGTAAVPNSWPWQVSFQHAFIEPNGHFCGGTLINAQWVISAAHCFAHNPFPPTVRIHLGSHNKFNKTKFEQTRVAKKIISYPDLEGEKLTSYTLNHDIALVKLNAPVSFSDGIQPACLPHLGWEVKPGWHCYTTGWGETKGSGFSDVLKQVPQIVQHPDDCQFDNETEICVDKEQNSPCHGDSGGPLVCRLAGQWYIMGATSHGTSSNYMSGLCATPDSKIVFSKVADKGNWIRQTIDMNS</sequence>
<evidence type="ECO:0000313" key="11">
    <source>
        <dbReference type="Proteomes" id="UP000054359"/>
    </source>
</evidence>
<dbReference type="GO" id="GO:0004252">
    <property type="term" value="F:serine-type endopeptidase activity"/>
    <property type="evidence" value="ECO:0007669"/>
    <property type="project" value="InterPro"/>
</dbReference>
<dbReference type="CDD" id="cd00112">
    <property type="entry name" value="LDLa"/>
    <property type="match status" value="1"/>
</dbReference>
<feature type="non-terminal residue" evidence="10">
    <location>
        <position position="380"/>
    </location>
</feature>
<evidence type="ECO:0000256" key="5">
    <source>
        <dbReference type="PROSITE-ProRule" id="PRU00059"/>
    </source>
</evidence>
<dbReference type="PROSITE" id="PS00134">
    <property type="entry name" value="TRYPSIN_HIS"/>
    <property type="match status" value="1"/>
</dbReference>
<dbReference type="CDD" id="cd00041">
    <property type="entry name" value="CUB"/>
    <property type="match status" value="1"/>
</dbReference>
<keyword evidence="2 7" id="KW-0378">Hydrolase</keyword>
<dbReference type="Pfam" id="PF00431">
    <property type="entry name" value="CUB"/>
    <property type="match status" value="1"/>
</dbReference>
<dbReference type="PRINTS" id="PR00722">
    <property type="entry name" value="CHYMOTRYPSIN"/>
</dbReference>
<evidence type="ECO:0000313" key="10">
    <source>
        <dbReference type="EMBL" id="KFM70496.1"/>
    </source>
</evidence>
<dbReference type="PROSITE" id="PS01180">
    <property type="entry name" value="CUB"/>
    <property type="match status" value="1"/>
</dbReference>
<dbReference type="SMART" id="SM00020">
    <property type="entry name" value="Tryp_SPc"/>
    <property type="match status" value="1"/>
</dbReference>
<keyword evidence="11" id="KW-1185">Reference proteome</keyword>
<dbReference type="InterPro" id="IPR001254">
    <property type="entry name" value="Trypsin_dom"/>
</dbReference>
<reference evidence="10 11" key="1">
    <citation type="submission" date="2013-11" db="EMBL/GenBank/DDBJ databases">
        <title>Genome sequencing of Stegodyphus mimosarum.</title>
        <authorList>
            <person name="Bechsgaard J."/>
        </authorList>
    </citation>
    <scope>NUCLEOTIDE SEQUENCE [LARGE SCALE GENOMIC DNA]</scope>
</reference>
<feature type="disulfide bond" evidence="6">
    <location>
        <begin position="93"/>
        <end position="108"/>
    </location>
</feature>
<protein>
    <submittedName>
        <fullName evidence="10">Plasminogen</fullName>
    </submittedName>
</protein>
<dbReference type="SUPFAM" id="SSF57424">
    <property type="entry name" value="LDL receptor-like module"/>
    <property type="match status" value="1"/>
</dbReference>
<dbReference type="STRING" id="407821.A0A087TZF7"/>
<dbReference type="EMBL" id="KK117452">
    <property type="protein sequence ID" value="KFM70496.1"/>
    <property type="molecule type" value="Genomic_DNA"/>
</dbReference>
<dbReference type="PROSITE" id="PS00135">
    <property type="entry name" value="TRYPSIN_SER"/>
    <property type="match status" value="1"/>
</dbReference>
<evidence type="ECO:0000256" key="6">
    <source>
        <dbReference type="PROSITE-ProRule" id="PRU00124"/>
    </source>
</evidence>
<evidence type="ECO:0000256" key="4">
    <source>
        <dbReference type="ARBA" id="ARBA00023157"/>
    </source>
</evidence>
<evidence type="ECO:0000256" key="3">
    <source>
        <dbReference type="ARBA" id="ARBA00022825"/>
    </source>
</evidence>
<dbReference type="PANTHER" id="PTHR24252:SF7">
    <property type="entry name" value="HYALIN"/>
    <property type="match status" value="1"/>
</dbReference>
<keyword evidence="4 6" id="KW-1015">Disulfide bond</keyword>
<dbReference type="InterPro" id="IPR002172">
    <property type="entry name" value="LDrepeatLR_classA_rpt"/>
</dbReference>
<keyword evidence="1 7" id="KW-0645">Protease</keyword>
<keyword evidence="3 7" id="KW-0720">Serine protease</keyword>